<gene>
    <name evidence="1" type="ORF">Bhyg_13375</name>
</gene>
<organism evidence="1 2">
    <name type="scientific">Pseudolycoriella hygida</name>
    <dbReference type="NCBI Taxonomy" id="35572"/>
    <lineage>
        <taxon>Eukaryota</taxon>
        <taxon>Metazoa</taxon>
        <taxon>Ecdysozoa</taxon>
        <taxon>Arthropoda</taxon>
        <taxon>Hexapoda</taxon>
        <taxon>Insecta</taxon>
        <taxon>Pterygota</taxon>
        <taxon>Neoptera</taxon>
        <taxon>Endopterygota</taxon>
        <taxon>Diptera</taxon>
        <taxon>Nematocera</taxon>
        <taxon>Sciaroidea</taxon>
        <taxon>Sciaridae</taxon>
        <taxon>Pseudolycoriella</taxon>
    </lineage>
</organism>
<name>A0A9Q0RWA2_9DIPT</name>
<protein>
    <submittedName>
        <fullName evidence="1">Uncharacterized protein</fullName>
    </submittedName>
</protein>
<evidence type="ECO:0000313" key="2">
    <source>
        <dbReference type="Proteomes" id="UP001151699"/>
    </source>
</evidence>
<dbReference type="AlphaFoldDB" id="A0A9Q0RWA2"/>
<comment type="caution">
    <text evidence="1">The sequence shown here is derived from an EMBL/GenBank/DDBJ whole genome shotgun (WGS) entry which is preliminary data.</text>
</comment>
<reference evidence="1" key="1">
    <citation type="submission" date="2022-07" db="EMBL/GenBank/DDBJ databases">
        <authorList>
            <person name="Trinca V."/>
            <person name="Uliana J.V.C."/>
            <person name="Torres T.T."/>
            <person name="Ward R.J."/>
            <person name="Monesi N."/>
        </authorList>
    </citation>
    <scope>NUCLEOTIDE SEQUENCE</scope>
    <source>
        <strain evidence="1">HSMRA1968</strain>
        <tissue evidence="1">Whole embryos</tissue>
    </source>
</reference>
<dbReference type="EMBL" id="WJQU01000004">
    <property type="protein sequence ID" value="KAJ6634796.1"/>
    <property type="molecule type" value="Genomic_DNA"/>
</dbReference>
<sequence>MRFMGEIFVGQRVNAISIGQMIVAMTTTNPIIMNSELELKSINFRVFNNSLGDEVNLREQLKSSVCPQVVFTWYASQIKIRPRNHFRKAADLYNVQMHQKLKILRDKELLPALRSATSAFIISTIIAVRLAIGDITVDSFMSSLSFPFLLECSFTKSTLDDVLLMLKQLEEKVSIIFGLHELAIEKIIIFSVEDVTLKRRGYSNLLNNKICASMKENEKIMFLNENFSIDIKIIRKKIAILIRNLSSIPTPEFDYSVQAQEYQ</sequence>
<keyword evidence="2" id="KW-1185">Reference proteome</keyword>
<accession>A0A9Q0RWA2</accession>
<evidence type="ECO:0000313" key="1">
    <source>
        <dbReference type="EMBL" id="KAJ6634796.1"/>
    </source>
</evidence>
<dbReference type="Proteomes" id="UP001151699">
    <property type="component" value="Chromosome C"/>
</dbReference>
<proteinExistence type="predicted"/>